<keyword evidence="1" id="KW-1003">Cell membrane</keyword>
<keyword evidence="3 5" id="KW-0067">ATP-binding</keyword>
<evidence type="ECO:0000313" key="6">
    <source>
        <dbReference type="Proteomes" id="UP001501729"/>
    </source>
</evidence>
<dbReference type="GO" id="GO:0016020">
    <property type="term" value="C:membrane"/>
    <property type="evidence" value="ECO:0007669"/>
    <property type="project" value="InterPro"/>
</dbReference>
<dbReference type="GO" id="GO:0005524">
    <property type="term" value="F:ATP binding"/>
    <property type="evidence" value="ECO:0007669"/>
    <property type="project" value="UniProtKB-KW"/>
</dbReference>
<proteinExistence type="predicted"/>
<evidence type="ECO:0000256" key="2">
    <source>
        <dbReference type="ARBA" id="ARBA00022741"/>
    </source>
</evidence>
<dbReference type="PANTHER" id="PTHR43423:SF1">
    <property type="entry name" value="ABC TRANSPORTER I FAMILY MEMBER 17"/>
    <property type="match status" value="1"/>
</dbReference>
<dbReference type="InterPro" id="IPR003439">
    <property type="entry name" value="ABC_transporter-like_ATP-bd"/>
</dbReference>
<dbReference type="InterPro" id="IPR003593">
    <property type="entry name" value="AAA+_ATPase"/>
</dbReference>
<gene>
    <name evidence="5" type="ORF">GCM10025751_31710</name>
</gene>
<comment type="caution">
    <text evidence="5">The sequence shown here is derived from an EMBL/GenBank/DDBJ whole genome shotgun (WGS) entry which is preliminary data.</text>
</comment>
<organism evidence="5 6">
    <name type="scientific">Haladaptatus pallidirubidus</name>
    <dbReference type="NCBI Taxonomy" id="1008152"/>
    <lineage>
        <taxon>Archaea</taxon>
        <taxon>Methanobacteriati</taxon>
        <taxon>Methanobacteriota</taxon>
        <taxon>Stenosarchaea group</taxon>
        <taxon>Halobacteria</taxon>
        <taxon>Halobacteriales</taxon>
        <taxon>Haladaptataceae</taxon>
        <taxon>Haladaptatus</taxon>
    </lineage>
</organism>
<dbReference type="CDD" id="cd03260">
    <property type="entry name" value="ABC_PstB_phosphate_transporter"/>
    <property type="match status" value="1"/>
</dbReference>
<feature type="domain" description="ABC transporter" evidence="4">
    <location>
        <begin position="8"/>
        <end position="226"/>
    </location>
</feature>
<dbReference type="EMBL" id="BAABKX010000013">
    <property type="protein sequence ID" value="GAA5053883.1"/>
    <property type="molecule type" value="Genomic_DNA"/>
</dbReference>
<dbReference type="PANTHER" id="PTHR43423">
    <property type="entry name" value="ABC TRANSPORTER I FAMILY MEMBER 17"/>
    <property type="match status" value="1"/>
</dbReference>
<dbReference type="InterPro" id="IPR005670">
    <property type="entry name" value="PstB-like"/>
</dbReference>
<keyword evidence="6" id="KW-1185">Reference proteome</keyword>
<reference evidence="5 6" key="1">
    <citation type="journal article" date="2019" name="Int. J. Syst. Evol. Microbiol.">
        <title>The Global Catalogue of Microorganisms (GCM) 10K type strain sequencing project: providing services to taxonomists for standard genome sequencing and annotation.</title>
        <authorList>
            <consortium name="The Broad Institute Genomics Platform"/>
            <consortium name="The Broad Institute Genome Sequencing Center for Infectious Disease"/>
            <person name="Wu L."/>
            <person name="Ma J."/>
        </authorList>
    </citation>
    <scope>NUCLEOTIDE SEQUENCE [LARGE SCALE GENOMIC DNA]</scope>
    <source>
        <strain evidence="5 6">JCM 17504</strain>
    </source>
</reference>
<dbReference type="GO" id="GO:0005315">
    <property type="term" value="F:phosphate transmembrane transporter activity"/>
    <property type="evidence" value="ECO:0007669"/>
    <property type="project" value="InterPro"/>
</dbReference>
<dbReference type="AlphaFoldDB" id="A0AAV3UJN0"/>
<protein>
    <submittedName>
        <fullName evidence="5">ATP-binding cassette domain-containing protein</fullName>
    </submittedName>
</protein>
<sequence length="226" mass="25076">MNQMSIKFEAQSLSRVIDGHRIVDSVSFRVHEREVLAILGPSGAGKSTLLRLLNRLDEPNEGTVYLDGRDYRELPPRELRHRVGYVPQTPALRDGTVFDNVTIGPRLREEPVSEDRVEELLARMDLAEYGRRDVAELSGGETQRVAIARTLITDPEILLLDEPTSSLDTTSESRVETLLTKSIHESGLTAILVTHDTTQARRLADRVAQLEAGQLISIGSVSEVIS</sequence>
<evidence type="ECO:0000256" key="3">
    <source>
        <dbReference type="ARBA" id="ARBA00022840"/>
    </source>
</evidence>
<dbReference type="InterPro" id="IPR027417">
    <property type="entry name" value="P-loop_NTPase"/>
</dbReference>
<dbReference type="GO" id="GO:0016887">
    <property type="term" value="F:ATP hydrolysis activity"/>
    <property type="evidence" value="ECO:0007669"/>
    <property type="project" value="InterPro"/>
</dbReference>
<name>A0AAV3UJN0_9EURY</name>
<evidence type="ECO:0000256" key="1">
    <source>
        <dbReference type="ARBA" id="ARBA00022475"/>
    </source>
</evidence>
<evidence type="ECO:0000313" key="5">
    <source>
        <dbReference type="EMBL" id="GAA5053883.1"/>
    </source>
</evidence>
<dbReference type="SMART" id="SM00382">
    <property type="entry name" value="AAA"/>
    <property type="match status" value="1"/>
</dbReference>
<evidence type="ECO:0000259" key="4">
    <source>
        <dbReference type="PROSITE" id="PS50893"/>
    </source>
</evidence>
<keyword evidence="1" id="KW-0472">Membrane</keyword>
<dbReference type="Proteomes" id="UP001501729">
    <property type="component" value="Unassembled WGS sequence"/>
</dbReference>
<dbReference type="Pfam" id="PF00005">
    <property type="entry name" value="ABC_tran"/>
    <property type="match status" value="1"/>
</dbReference>
<dbReference type="PROSITE" id="PS50893">
    <property type="entry name" value="ABC_TRANSPORTER_2"/>
    <property type="match status" value="1"/>
</dbReference>
<keyword evidence="2" id="KW-0547">Nucleotide-binding</keyword>
<dbReference type="GO" id="GO:0035435">
    <property type="term" value="P:phosphate ion transmembrane transport"/>
    <property type="evidence" value="ECO:0007669"/>
    <property type="project" value="InterPro"/>
</dbReference>
<dbReference type="Gene3D" id="3.40.50.300">
    <property type="entry name" value="P-loop containing nucleotide triphosphate hydrolases"/>
    <property type="match status" value="1"/>
</dbReference>
<accession>A0AAV3UJN0</accession>
<dbReference type="SUPFAM" id="SSF52540">
    <property type="entry name" value="P-loop containing nucleoside triphosphate hydrolases"/>
    <property type="match status" value="1"/>
</dbReference>